<comment type="caution">
    <text evidence="2">The sequence shown here is derived from an EMBL/GenBank/DDBJ whole genome shotgun (WGS) entry which is preliminary data.</text>
</comment>
<keyword evidence="1" id="KW-1133">Transmembrane helix</keyword>
<organism evidence="2 3">
    <name type="scientific">Ecytonucleospora hepatopenaei</name>
    <dbReference type="NCBI Taxonomy" id="646526"/>
    <lineage>
        <taxon>Eukaryota</taxon>
        <taxon>Fungi</taxon>
        <taxon>Fungi incertae sedis</taxon>
        <taxon>Microsporidia</taxon>
        <taxon>Enterocytozoonidae</taxon>
        <taxon>Ecytonucleospora</taxon>
    </lineage>
</organism>
<evidence type="ECO:0008006" key="4">
    <source>
        <dbReference type="Google" id="ProtNLM"/>
    </source>
</evidence>
<gene>
    <name evidence="2" type="ORF">EHP00_1406</name>
</gene>
<dbReference type="Proteomes" id="UP000192758">
    <property type="component" value="Unassembled WGS sequence"/>
</dbReference>
<dbReference type="VEuPathDB" id="MicrosporidiaDB:EHP00_1406"/>
<evidence type="ECO:0000313" key="2">
    <source>
        <dbReference type="EMBL" id="OQS54761.1"/>
    </source>
</evidence>
<evidence type="ECO:0000256" key="1">
    <source>
        <dbReference type="SAM" id="Phobius"/>
    </source>
</evidence>
<keyword evidence="1" id="KW-0812">Transmembrane</keyword>
<dbReference type="OrthoDB" id="2193035at2759"/>
<keyword evidence="1" id="KW-0472">Membrane</keyword>
<sequence length="211" mass="24415">MFHFLRVIYTLIETLGDYNRHSILNSVISTTNTVQFMTAELYGLTDRNRWEKIKNKSIEIEVQVWHKGKMEFKDVKCAADGNFFYTTPNKGKYYCLFFVKNAEHNKYGALGLKTSVFSGEASLPVIRSTGEVELDKAMSFLKKVLDYTRQNLTLQEVDFEDEESYKGIYDGILKYAVFMMVLKLAATIFTSYYSSIKTKQFFKAQHLAGEK</sequence>
<reference evidence="2 3" key="1">
    <citation type="journal article" date="2017" name="Environ. Microbiol.">
        <title>Decay of the glycolytic pathway and adaptation to intranuclear parasitism within Enterocytozoonidae microsporidia.</title>
        <authorList>
            <person name="Wiredu Boakye D."/>
            <person name="Jaroenlak P."/>
            <person name="Prachumwat A."/>
            <person name="Williams T.A."/>
            <person name="Bateman K.S."/>
            <person name="Itsathitphaisarn O."/>
            <person name="Sritunyalucksana K."/>
            <person name="Paszkiewicz K.H."/>
            <person name="Moore K.A."/>
            <person name="Stentiford G.D."/>
            <person name="Williams B.A."/>
        </authorList>
    </citation>
    <scope>NUCLEOTIDE SEQUENCE [LARGE SCALE GENOMIC DNA]</scope>
    <source>
        <strain evidence="2 3">TH1</strain>
    </source>
</reference>
<feature type="transmembrane region" description="Helical" evidence="1">
    <location>
        <begin position="172"/>
        <end position="193"/>
    </location>
</feature>
<dbReference type="AlphaFoldDB" id="A0A1W0E680"/>
<accession>A0A1W0E680</accession>
<evidence type="ECO:0000313" key="3">
    <source>
        <dbReference type="Proteomes" id="UP000192758"/>
    </source>
</evidence>
<name>A0A1W0E680_9MICR</name>
<dbReference type="EMBL" id="MNPJ01000017">
    <property type="protein sequence ID" value="OQS54761.1"/>
    <property type="molecule type" value="Genomic_DNA"/>
</dbReference>
<keyword evidence="3" id="KW-1185">Reference proteome</keyword>
<protein>
    <recommendedName>
        <fullName evidence="4">GOLD domain-containing protein</fullName>
    </recommendedName>
</protein>
<proteinExistence type="predicted"/>